<evidence type="ECO:0000313" key="3">
    <source>
        <dbReference type="Proteomes" id="UP001557465"/>
    </source>
</evidence>
<gene>
    <name evidence="2" type="ORF">AB4874_08650</name>
</gene>
<name>A0ABV3TLN2_9RHOB</name>
<dbReference type="SUPFAM" id="SSF56281">
    <property type="entry name" value="Metallo-hydrolase/oxidoreductase"/>
    <property type="match status" value="1"/>
</dbReference>
<feature type="domain" description="Metallo-beta-lactamase" evidence="1">
    <location>
        <begin position="83"/>
        <end position="283"/>
    </location>
</feature>
<dbReference type="PANTHER" id="PTHR15032">
    <property type="entry name" value="N-ACYL-PHOSPHATIDYLETHANOLAMINE-HYDROLYZING PHOSPHOLIPASE D"/>
    <property type="match status" value="1"/>
</dbReference>
<dbReference type="EMBL" id="JBFRYC010000004">
    <property type="protein sequence ID" value="MEX1661719.1"/>
    <property type="molecule type" value="Genomic_DNA"/>
</dbReference>
<keyword evidence="3" id="KW-1185">Reference proteome</keyword>
<dbReference type="RefSeq" id="WP_368391694.1">
    <property type="nucleotide sequence ID" value="NZ_JBFRYC010000004.1"/>
</dbReference>
<dbReference type="InterPro" id="IPR036866">
    <property type="entry name" value="RibonucZ/Hydroxyglut_hydro"/>
</dbReference>
<reference evidence="2 3" key="1">
    <citation type="journal article" date="2011" name="Int. J. Syst. Evol. Microbiol.">
        <title>Zhongshania antarctica gen. nov., sp. nov. and Zhongshania guokunii sp. nov., gammaproteobacteria respectively isolated from coastal attached (fast) ice and surface seawater of the Antarctic.</title>
        <authorList>
            <person name="Li H.J."/>
            <person name="Zhang X.Y."/>
            <person name="Chen C.X."/>
            <person name="Zhang Y.J."/>
            <person name="Gao Z.M."/>
            <person name="Yu Y."/>
            <person name="Chen X.L."/>
            <person name="Chen B."/>
            <person name="Zhang Y.Z."/>
        </authorList>
    </citation>
    <scope>NUCLEOTIDE SEQUENCE [LARGE SCALE GENOMIC DNA]</scope>
    <source>
        <strain evidence="2 3">15-R06ZXC-3</strain>
    </source>
</reference>
<dbReference type="PANTHER" id="PTHR15032:SF4">
    <property type="entry name" value="N-ACYL-PHOSPHATIDYLETHANOLAMINE-HYDROLYZING PHOSPHOLIPASE D"/>
    <property type="match status" value="1"/>
</dbReference>
<dbReference type="Gene3D" id="3.60.15.10">
    <property type="entry name" value="Ribonuclease Z/Hydroxyacylglutathione hydrolase-like"/>
    <property type="match status" value="1"/>
</dbReference>
<evidence type="ECO:0000259" key="1">
    <source>
        <dbReference type="Pfam" id="PF12706"/>
    </source>
</evidence>
<evidence type="ECO:0000313" key="2">
    <source>
        <dbReference type="EMBL" id="MEX1661719.1"/>
    </source>
</evidence>
<dbReference type="Pfam" id="PF12706">
    <property type="entry name" value="Lactamase_B_2"/>
    <property type="match status" value="1"/>
</dbReference>
<organism evidence="2 3">
    <name type="scientific">Thioclava arctica</name>
    <dbReference type="NCBI Taxonomy" id="3238301"/>
    <lineage>
        <taxon>Bacteria</taxon>
        <taxon>Pseudomonadati</taxon>
        <taxon>Pseudomonadota</taxon>
        <taxon>Alphaproteobacteria</taxon>
        <taxon>Rhodobacterales</taxon>
        <taxon>Paracoccaceae</taxon>
        <taxon>Thioclava</taxon>
    </lineage>
</organism>
<sequence>MPRNRYYTGPVSDHFDGARFHSPGQPSPDRSLGDIWRWRREGGRARWPAKVAVTPVVPPTRSESARITMVGHATVLIQIAGLNLLTDPVWSKRASPIRFAGPKRVSAPGIGFEHLPPIDAVLLSHNHYDHLDIATLRRLQAKYRPQMIMPLGTDVTVRGAVRGAQIVTGDWHDRVTLAPGVSISLTPANHWSSRGIGDRRMALWCGFWIDSPQGQVWFAGDTGYGDGSVFRDIRARHGAPDIALIPIGAYEPRWFMSAQHVAPEESVRIFEDIGAKRALGFHWGTFQLTDEALDAPKEGLAASLSAANIAPERFIAFAPGAVHV</sequence>
<dbReference type="Proteomes" id="UP001557465">
    <property type="component" value="Unassembled WGS sequence"/>
</dbReference>
<comment type="caution">
    <text evidence="2">The sequence shown here is derived from an EMBL/GenBank/DDBJ whole genome shotgun (WGS) entry which is preliminary data.</text>
</comment>
<dbReference type="InterPro" id="IPR001279">
    <property type="entry name" value="Metallo-B-lactamas"/>
</dbReference>
<protein>
    <submittedName>
        <fullName evidence="2">MBL fold metallo-hydrolase</fullName>
    </submittedName>
</protein>
<proteinExistence type="predicted"/>
<accession>A0ABV3TLN2</accession>